<gene>
    <name evidence="6" type="ORF">SCOCK_50222</name>
</gene>
<protein>
    <submittedName>
        <fullName evidence="6">AraC family transcriptional regulator</fullName>
    </submittedName>
</protein>
<organism evidence="6 7">
    <name type="scientific">Actinacidiphila cocklensis</name>
    <dbReference type="NCBI Taxonomy" id="887465"/>
    <lineage>
        <taxon>Bacteria</taxon>
        <taxon>Bacillati</taxon>
        <taxon>Actinomycetota</taxon>
        <taxon>Actinomycetes</taxon>
        <taxon>Kitasatosporales</taxon>
        <taxon>Streptomycetaceae</taxon>
        <taxon>Actinacidiphila</taxon>
    </lineage>
</organism>
<dbReference type="EMBL" id="CAJSLV010000081">
    <property type="protein sequence ID" value="CAG6397173.1"/>
    <property type="molecule type" value="Genomic_DNA"/>
</dbReference>
<dbReference type="InterPro" id="IPR018060">
    <property type="entry name" value="HTH_AraC"/>
</dbReference>
<accession>A0A9W4DVY5</accession>
<dbReference type="Proteomes" id="UP001152519">
    <property type="component" value="Unassembled WGS sequence"/>
</dbReference>
<evidence type="ECO:0000256" key="1">
    <source>
        <dbReference type="ARBA" id="ARBA00023015"/>
    </source>
</evidence>
<dbReference type="PANTHER" id="PTHR46796:SF6">
    <property type="entry name" value="ARAC SUBFAMILY"/>
    <property type="match status" value="1"/>
</dbReference>
<dbReference type="RefSeq" id="WP_251496721.1">
    <property type="nucleotide sequence ID" value="NZ_CAJSLV010000081.1"/>
</dbReference>
<dbReference type="PANTHER" id="PTHR46796">
    <property type="entry name" value="HTH-TYPE TRANSCRIPTIONAL ACTIVATOR RHAS-RELATED"/>
    <property type="match status" value="1"/>
</dbReference>
<feature type="domain" description="HTH araC/xylS-type" evidence="5">
    <location>
        <begin position="216"/>
        <end position="317"/>
    </location>
</feature>
<keyword evidence="2" id="KW-0238">DNA-binding</keyword>
<reference evidence="6" key="1">
    <citation type="submission" date="2021-05" db="EMBL/GenBank/DDBJ databases">
        <authorList>
            <person name="Arsene-Ploetze F."/>
        </authorList>
    </citation>
    <scope>NUCLEOTIDE SEQUENCE</scope>
    <source>
        <strain evidence="6">DSM 42138</strain>
    </source>
</reference>
<evidence type="ECO:0000259" key="5">
    <source>
        <dbReference type="PROSITE" id="PS01124"/>
    </source>
</evidence>
<comment type="caution">
    <text evidence="6">The sequence shown here is derived from an EMBL/GenBank/DDBJ whole genome shotgun (WGS) entry which is preliminary data.</text>
</comment>
<feature type="region of interest" description="Disordered" evidence="4">
    <location>
        <begin position="329"/>
        <end position="363"/>
    </location>
</feature>
<evidence type="ECO:0000313" key="7">
    <source>
        <dbReference type="Proteomes" id="UP001152519"/>
    </source>
</evidence>
<keyword evidence="3" id="KW-0804">Transcription</keyword>
<dbReference type="PRINTS" id="PR00032">
    <property type="entry name" value="HTHARAC"/>
</dbReference>
<dbReference type="SUPFAM" id="SSF46689">
    <property type="entry name" value="Homeodomain-like"/>
    <property type="match status" value="1"/>
</dbReference>
<dbReference type="GO" id="GO:0043565">
    <property type="term" value="F:sequence-specific DNA binding"/>
    <property type="evidence" value="ECO:0007669"/>
    <property type="project" value="InterPro"/>
</dbReference>
<dbReference type="InterPro" id="IPR020449">
    <property type="entry name" value="Tscrpt_reg_AraC-type_HTH"/>
</dbReference>
<dbReference type="AlphaFoldDB" id="A0A9W4DVY5"/>
<keyword evidence="7" id="KW-1185">Reference proteome</keyword>
<dbReference type="Pfam" id="PF14525">
    <property type="entry name" value="AraC_binding_2"/>
    <property type="match status" value="1"/>
</dbReference>
<evidence type="ECO:0000256" key="2">
    <source>
        <dbReference type="ARBA" id="ARBA00023125"/>
    </source>
</evidence>
<dbReference type="GO" id="GO:0003700">
    <property type="term" value="F:DNA-binding transcription factor activity"/>
    <property type="evidence" value="ECO:0007669"/>
    <property type="project" value="InterPro"/>
</dbReference>
<dbReference type="Pfam" id="PF12833">
    <property type="entry name" value="HTH_18"/>
    <property type="match status" value="1"/>
</dbReference>
<name>A0A9W4DVY5_9ACTN</name>
<evidence type="ECO:0000313" key="6">
    <source>
        <dbReference type="EMBL" id="CAG6397173.1"/>
    </source>
</evidence>
<keyword evidence="1" id="KW-0805">Transcription regulation</keyword>
<proteinExistence type="predicted"/>
<dbReference type="Gene3D" id="1.10.10.60">
    <property type="entry name" value="Homeodomain-like"/>
    <property type="match status" value="1"/>
</dbReference>
<sequence length="363" mass="39264">MAGDRLTGSGAFAFSTLAVPPHARSAAWQAALSRAFGHLRVTVKSAGTWSGTLRAEHFESLRIVTEESGPAEVVRSGAADGRDQLMLRHQLDGSALLLQDGRSARLVPGGLAFYDASRPFRLVLGGDQRARVLTLPRALLRLRETQLRRLTATTLDDTEDGPEALLLPLLSGLAEEAVAAPDDRREQLARAAADVIAVLALHRVAEQPAPTAALLSRIEAFIESRLGDPDLTPQYIADQHGISLRYLHLLFQRQGMTVNSRVRARRLAAAGEELARPEAARRAVGAVAARWGFTSSAHFSRVFREAYGMSPVQWRRDALAAWKPYAGASTLPTHGGTPPPDPRLVGPADRRSHPGEVFQGTTR</sequence>
<dbReference type="SMART" id="SM00342">
    <property type="entry name" value="HTH_ARAC"/>
    <property type="match status" value="1"/>
</dbReference>
<dbReference type="InterPro" id="IPR009057">
    <property type="entry name" value="Homeodomain-like_sf"/>
</dbReference>
<dbReference type="PROSITE" id="PS01124">
    <property type="entry name" value="HTH_ARAC_FAMILY_2"/>
    <property type="match status" value="1"/>
</dbReference>
<evidence type="ECO:0000256" key="4">
    <source>
        <dbReference type="SAM" id="MobiDB-lite"/>
    </source>
</evidence>
<dbReference type="InterPro" id="IPR035418">
    <property type="entry name" value="AraC-bd_2"/>
</dbReference>
<evidence type="ECO:0000256" key="3">
    <source>
        <dbReference type="ARBA" id="ARBA00023163"/>
    </source>
</evidence>
<dbReference type="InterPro" id="IPR050204">
    <property type="entry name" value="AraC_XylS_family_regulators"/>
</dbReference>